<feature type="transmembrane region" description="Helical" evidence="8">
    <location>
        <begin position="151"/>
        <end position="175"/>
    </location>
</feature>
<evidence type="ECO:0000256" key="7">
    <source>
        <dbReference type="ARBA" id="ARBA00023136"/>
    </source>
</evidence>
<feature type="transmembrane region" description="Helical" evidence="8">
    <location>
        <begin position="123"/>
        <end position="139"/>
    </location>
</feature>
<sequence>MYLTFSDSAKFADAARSFLSGQGLSVHHSFFDVTLLRNYFHGSVWPGGSSPLISFILSLFFRFLPQTDLTIAIAGMFLFVLSSALVYFIALKLHSHLTAIVAILFFLLNPYLIQYAVNASSEILFILIILIFEFVFLYAPGKLKTLSVIPLVLLFLTRQQAPVFLAAAALSIFIISNKLIRSILIISTIVLMAVFVPLAFERPYSPASPIKILGSFFISPQNSPGQYIRGLSYDPLSFSQFGSKMFYNLYNFVKDPARIIHPVVLGIFLISLGLKHSRKELVFHNFLTIFSLTFFILAASATLPNARYVHLILPLVIISSSLGLSEFVSKIKLRFASVIAVIAVVIIPTLGFYTLDARFRSIQYNTSQPPVYRIIPSIMAQNISKDKLIITNLDAWAAWYEGLTTMWFPLSPGMLTGYQEKIDYIVITNYKESDADFSLGPWKDVVYSPGNITDEFLAQNFRVLTTFIISPDQVYENQSFRGTILIRK</sequence>
<evidence type="ECO:0000256" key="8">
    <source>
        <dbReference type="SAM" id="Phobius"/>
    </source>
</evidence>
<evidence type="ECO:0000313" key="10">
    <source>
        <dbReference type="Proteomes" id="UP000178176"/>
    </source>
</evidence>
<keyword evidence="6 8" id="KW-1133">Transmembrane helix</keyword>
<keyword evidence="7 8" id="KW-0472">Membrane</keyword>
<dbReference type="InterPro" id="IPR050297">
    <property type="entry name" value="LipidA_mod_glycosyltrf_83"/>
</dbReference>
<comment type="subcellular location">
    <subcellularLocation>
        <location evidence="1">Cell membrane</location>
        <topology evidence="1">Multi-pass membrane protein</topology>
    </subcellularLocation>
</comment>
<feature type="transmembrane region" description="Helical" evidence="8">
    <location>
        <begin position="182"/>
        <end position="200"/>
    </location>
</feature>
<evidence type="ECO:0000256" key="6">
    <source>
        <dbReference type="ARBA" id="ARBA00022989"/>
    </source>
</evidence>
<feature type="transmembrane region" description="Helical" evidence="8">
    <location>
        <begin position="256"/>
        <end position="274"/>
    </location>
</feature>
<dbReference type="AlphaFoldDB" id="A0A1F4YD61"/>
<gene>
    <name evidence="9" type="ORF">A2876_03220</name>
</gene>
<accession>A0A1F4YD61</accession>
<dbReference type="PANTHER" id="PTHR33908:SF11">
    <property type="entry name" value="MEMBRANE PROTEIN"/>
    <property type="match status" value="1"/>
</dbReference>
<keyword evidence="4" id="KW-0808">Transferase</keyword>
<dbReference type="EMBL" id="MEXH01000026">
    <property type="protein sequence ID" value="OGC91927.1"/>
    <property type="molecule type" value="Genomic_DNA"/>
</dbReference>
<comment type="caution">
    <text evidence="9">The sequence shown here is derived from an EMBL/GenBank/DDBJ whole genome shotgun (WGS) entry which is preliminary data.</text>
</comment>
<evidence type="ECO:0000256" key="4">
    <source>
        <dbReference type="ARBA" id="ARBA00022679"/>
    </source>
</evidence>
<dbReference type="PANTHER" id="PTHR33908">
    <property type="entry name" value="MANNOSYLTRANSFERASE YKCB-RELATED"/>
    <property type="match status" value="1"/>
</dbReference>
<evidence type="ECO:0000256" key="5">
    <source>
        <dbReference type="ARBA" id="ARBA00022692"/>
    </source>
</evidence>
<dbReference type="GO" id="GO:0005886">
    <property type="term" value="C:plasma membrane"/>
    <property type="evidence" value="ECO:0007669"/>
    <property type="project" value="UniProtKB-SubCell"/>
</dbReference>
<keyword evidence="2" id="KW-1003">Cell membrane</keyword>
<feature type="transmembrane region" description="Helical" evidence="8">
    <location>
        <begin position="281"/>
        <end position="302"/>
    </location>
</feature>
<evidence type="ECO:0000256" key="3">
    <source>
        <dbReference type="ARBA" id="ARBA00022676"/>
    </source>
</evidence>
<dbReference type="Proteomes" id="UP000178176">
    <property type="component" value="Unassembled WGS sequence"/>
</dbReference>
<evidence type="ECO:0000256" key="2">
    <source>
        <dbReference type="ARBA" id="ARBA00022475"/>
    </source>
</evidence>
<feature type="transmembrane region" description="Helical" evidence="8">
    <location>
        <begin position="44"/>
        <end position="64"/>
    </location>
</feature>
<organism evidence="9 10">
    <name type="scientific">Candidatus Amesbacteria bacterium RIFCSPHIGHO2_01_FULL_48_32b</name>
    <dbReference type="NCBI Taxonomy" id="1797253"/>
    <lineage>
        <taxon>Bacteria</taxon>
        <taxon>Candidatus Amesiibacteriota</taxon>
    </lineage>
</organism>
<evidence type="ECO:0000256" key="1">
    <source>
        <dbReference type="ARBA" id="ARBA00004651"/>
    </source>
</evidence>
<name>A0A1F4YD61_9BACT</name>
<feature type="transmembrane region" description="Helical" evidence="8">
    <location>
        <begin position="96"/>
        <end position="116"/>
    </location>
</feature>
<keyword evidence="5 8" id="KW-0812">Transmembrane</keyword>
<protein>
    <submittedName>
        <fullName evidence="9">Uncharacterized protein</fullName>
    </submittedName>
</protein>
<dbReference type="GO" id="GO:0016763">
    <property type="term" value="F:pentosyltransferase activity"/>
    <property type="evidence" value="ECO:0007669"/>
    <property type="project" value="TreeGrafter"/>
</dbReference>
<reference evidence="9 10" key="1">
    <citation type="journal article" date="2016" name="Nat. Commun.">
        <title>Thousands of microbial genomes shed light on interconnected biogeochemical processes in an aquifer system.</title>
        <authorList>
            <person name="Anantharaman K."/>
            <person name="Brown C.T."/>
            <person name="Hug L.A."/>
            <person name="Sharon I."/>
            <person name="Castelle C.J."/>
            <person name="Probst A.J."/>
            <person name="Thomas B.C."/>
            <person name="Singh A."/>
            <person name="Wilkins M.J."/>
            <person name="Karaoz U."/>
            <person name="Brodie E.L."/>
            <person name="Williams K.H."/>
            <person name="Hubbard S.S."/>
            <person name="Banfield J.F."/>
        </authorList>
    </citation>
    <scope>NUCLEOTIDE SEQUENCE [LARGE SCALE GENOMIC DNA]</scope>
</reference>
<evidence type="ECO:0000313" key="9">
    <source>
        <dbReference type="EMBL" id="OGC91927.1"/>
    </source>
</evidence>
<dbReference type="GO" id="GO:0009103">
    <property type="term" value="P:lipopolysaccharide biosynthetic process"/>
    <property type="evidence" value="ECO:0007669"/>
    <property type="project" value="UniProtKB-ARBA"/>
</dbReference>
<proteinExistence type="predicted"/>
<feature type="transmembrane region" description="Helical" evidence="8">
    <location>
        <begin position="71"/>
        <end position="90"/>
    </location>
</feature>
<feature type="transmembrane region" description="Helical" evidence="8">
    <location>
        <begin position="335"/>
        <end position="355"/>
    </location>
</feature>
<keyword evidence="3" id="KW-0328">Glycosyltransferase</keyword>